<accession>A0ABZ2XQV5</accession>
<dbReference type="Pfam" id="PF01381">
    <property type="entry name" value="HTH_3"/>
    <property type="match status" value="1"/>
</dbReference>
<reference evidence="3 4" key="1">
    <citation type="submission" date="2023-04" db="EMBL/GenBank/DDBJ databases">
        <title>Complete genome sequence of Alisedimentitalea scapharcae.</title>
        <authorList>
            <person name="Rong J.-C."/>
            <person name="Yi M.-L."/>
            <person name="Zhao Q."/>
        </authorList>
    </citation>
    <scope>NUCLEOTIDE SEQUENCE [LARGE SCALE GENOMIC DNA]</scope>
    <source>
        <strain evidence="3 4">KCTC 42119</strain>
    </source>
</reference>
<dbReference type="RefSeq" id="WP_406645673.1">
    <property type="nucleotide sequence ID" value="NZ_CP123584.1"/>
</dbReference>
<dbReference type="EMBL" id="CP123584">
    <property type="protein sequence ID" value="WZK88287.1"/>
    <property type="molecule type" value="Genomic_DNA"/>
</dbReference>
<protein>
    <submittedName>
        <fullName evidence="3">XRE family transcriptional regulator</fullName>
    </submittedName>
</protein>
<evidence type="ECO:0000259" key="2">
    <source>
        <dbReference type="PROSITE" id="PS50943"/>
    </source>
</evidence>
<dbReference type="CDD" id="cd00093">
    <property type="entry name" value="HTH_XRE"/>
    <property type="match status" value="1"/>
</dbReference>
<evidence type="ECO:0000256" key="1">
    <source>
        <dbReference type="ARBA" id="ARBA00023125"/>
    </source>
</evidence>
<dbReference type="InterPro" id="IPR014710">
    <property type="entry name" value="RmlC-like_jellyroll"/>
</dbReference>
<dbReference type="Proteomes" id="UP001623232">
    <property type="component" value="Chromosome"/>
</dbReference>
<sequence length="204" mass="22306">MPNHHEGQLLATPLDIDTLESSRLDPRLGQEIHDLRKAKRLTLGQLATATGLSTGFISQIERGHNRPSVTALFKISRALGVSVGWFFSTTIAPSTSKVVRQGERRAIEYDDGIRDELLTPGLGGKLELLSCVFAPGSGVDTVYSHEGDEAGVVVRGTLELWVGDDHYLLNTGDSFAFNSATPHRYRNPSDTETHVIWAITPPNF</sequence>
<dbReference type="InterPro" id="IPR001387">
    <property type="entry name" value="Cro/C1-type_HTH"/>
</dbReference>
<dbReference type="SMART" id="SM00530">
    <property type="entry name" value="HTH_XRE"/>
    <property type="match status" value="1"/>
</dbReference>
<organism evidence="3 4">
    <name type="scientific">Aliisedimentitalea scapharcae</name>
    <dbReference type="NCBI Taxonomy" id="1524259"/>
    <lineage>
        <taxon>Bacteria</taxon>
        <taxon>Pseudomonadati</taxon>
        <taxon>Pseudomonadota</taxon>
        <taxon>Alphaproteobacteria</taxon>
        <taxon>Rhodobacterales</taxon>
        <taxon>Roseobacteraceae</taxon>
        <taxon>Aliisedimentitalea</taxon>
    </lineage>
</organism>
<dbReference type="PROSITE" id="PS50943">
    <property type="entry name" value="HTH_CROC1"/>
    <property type="match status" value="1"/>
</dbReference>
<dbReference type="Pfam" id="PF07883">
    <property type="entry name" value="Cupin_2"/>
    <property type="match status" value="1"/>
</dbReference>
<dbReference type="SUPFAM" id="SSF51182">
    <property type="entry name" value="RmlC-like cupins"/>
    <property type="match status" value="1"/>
</dbReference>
<dbReference type="Gene3D" id="1.10.260.40">
    <property type="entry name" value="lambda repressor-like DNA-binding domains"/>
    <property type="match status" value="1"/>
</dbReference>
<dbReference type="CDD" id="cd02209">
    <property type="entry name" value="cupin_XRE_C"/>
    <property type="match status" value="1"/>
</dbReference>
<keyword evidence="4" id="KW-1185">Reference proteome</keyword>
<dbReference type="InterPro" id="IPR010982">
    <property type="entry name" value="Lambda_DNA-bd_dom_sf"/>
</dbReference>
<evidence type="ECO:0000313" key="4">
    <source>
        <dbReference type="Proteomes" id="UP001623232"/>
    </source>
</evidence>
<dbReference type="InterPro" id="IPR050807">
    <property type="entry name" value="TransReg_Diox_bact_type"/>
</dbReference>
<gene>
    <name evidence="3" type="ORF">QEZ52_17040</name>
</gene>
<dbReference type="InterPro" id="IPR011051">
    <property type="entry name" value="RmlC_Cupin_sf"/>
</dbReference>
<proteinExistence type="predicted"/>
<name>A0ABZ2XQV5_9RHOB</name>
<feature type="domain" description="HTH cro/C1-type" evidence="2">
    <location>
        <begin position="32"/>
        <end position="86"/>
    </location>
</feature>
<dbReference type="Gene3D" id="2.60.120.10">
    <property type="entry name" value="Jelly Rolls"/>
    <property type="match status" value="1"/>
</dbReference>
<dbReference type="PANTHER" id="PTHR46797:SF2">
    <property type="entry name" value="TRANSCRIPTIONAL REGULATOR"/>
    <property type="match status" value="1"/>
</dbReference>
<dbReference type="PANTHER" id="PTHR46797">
    <property type="entry name" value="HTH-TYPE TRANSCRIPTIONAL REGULATOR"/>
    <property type="match status" value="1"/>
</dbReference>
<dbReference type="SUPFAM" id="SSF47413">
    <property type="entry name" value="lambda repressor-like DNA-binding domains"/>
    <property type="match status" value="1"/>
</dbReference>
<dbReference type="InterPro" id="IPR013096">
    <property type="entry name" value="Cupin_2"/>
</dbReference>
<evidence type="ECO:0000313" key="3">
    <source>
        <dbReference type="EMBL" id="WZK88287.1"/>
    </source>
</evidence>
<keyword evidence="1" id="KW-0238">DNA-binding</keyword>